<accession>A0A0E9U2N1</accession>
<organism evidence="2">
    <name type="scientific">Anguilla anguilla</name>
    <name type="common">European freshwater eel</name>
    <name type="synonym">Muraena anguilla</name>
    <dbReference type="NCBI Taxonomy" id="7936"/>
    <lineage>
        <taxon>Eukaryota</taxon>
        <taxon>Metazoa</taxon>
        <taxon>Chordata</taxon>
        <taxon>Craniata</taxon>
        <taxon>Vertebrata</taxon>
        <taxon>Euteleostomi</taxon>
        <taxon>Actinopterygii</taxon>
        <taxon>Neopterygii</taxon>
        <taxon>Teleostei</taxon>
        <taxon>Anguilliformes</taxon>
        <taxon>Anguillidae</taxon>
        <taxon>Anguilla</taxon>
    </lineage>
</organism>
<reference evidence="2" key="1">
    <citation type="submission" date="2014-11" db="EMBL/GenBank/DDBJ databases">
        <authorList>
            <person name="Amaro Gonzalez C."/>
        </authorList>
    </citation>
    <scope>NUCLEOTIDE SEQUENCE</scope>
</reference>
<evidence type="ECO:0000313" key="2">
    <source>
        <dbReference type="EMBL" id="JAH59430.1"/>
    </source>
</evidence>
<dbReference type="AlphaFoldDB" id="A0A0E9U2N1"/>
<protein>
    <submittedName>
        <fullName evidence="2">Uncharacterized protein</fullName>
    </submittedName>
</protein>
<name>A0A0E9U2N1_ANGAN</name>
<feature type="region of interest" description="Disordered" evidence="1">
    <location>
        <begin position="1"/>
        <end position="35"/>
    </location>
</feature>
<reference evidence="2" key="2">
    <citation type="journal article" date="2015" name="Fish Shellfish Immunol.">
        <title>Early steps in the European eel (Anguilla anguilla)-Vibrio vulnificus interaction in the gills: Role of the RtxA13 toxin.</title>
        <authorList>
            <person name="Callol A."/>
            <person name="Pajuelo D."/>
            <person name="Ebbesson L."/>
            <person name="Teles M."/>
            <person name="MacKenzie S."/>
            <person name="Amaro C."/>
        </authorList>
    </citation>
    <scope>NUCLEOTIDE SEQUENCE</scope>
</reference>
<proteinExistence type="predicted"/>
<dbReference type="EMBL" id="GBXM01049147">
    <property type="protein sequence ID" value="JAH59430.1"/>
    <property type="molecule type" value="Transcribed_RNA"/>
</dbReference>
<sequence length="55" mass="6130">MLPGPNTKHGLNTTPRPRPEHHAPPGPKGGHRRPQTVCTSLQRYFTETQTSPTFL</sequence>
<evidence type="ECO:0000256" key="1">
    <source>
        <dbReference type="SAM" id="MobiDB-lite"/>
    </source>
</evidence>